<dbReference type="Proteomes" id="UP000657075">
    <property type="component" value="Unassembled WGS sequence"/>
</dbReference>
<keyword evidence="5" id="KW-1185">Reference proteome</keyword>
<evidence type="ECO:0000313" key="4">
    <source>
        <dbReference type="Proteomes" id="UP000657075"/>
    </source>
</evidence>
<reference evidence="5" key="3">
    <citation type="submission" date="2022-09" db="EMBL/GenBank/DDBJ databases">
        <title>Complete genome sequence of Vulcanisaeta souniana.</title>
        <authorList>
            <person name="Kato S."/>
            <person name="Itoh T."/>
            <person name="Ohkuma M."/>
        </authorList>
    </citation>
    <scope>NUCLEOTIDE SEQUENCE [LARGE SCALE GENOMIC DNA]</scope>
    <source>
        <strain evidence="5">JCM 11219</strain>
    </source>
</reference>
<dbReference type="Proteomes" id="UP001060771">
    <property type="component" value="Chromosome"/>
</dbReference>
<accession>A0A830E7K7</accession>
<dbReference type="AlphaFoldDB" id="A0A830E7K7"/>
<evidence type="ECO:0000313" key="5">
    <source>
        <dbReference type="Proteomes" id="UP001060771"/>
    </source>
</evidence>
<evidence type="ECO:0000313" key="3">
    <source>
        <dbReference type="EMBL" id="GGI71194.1"/>
    </source>
</evidence>
<feature type="transmembrane region" description="Helical" evidence="1">
    <location>
        <begin position="12"/>
        <end position="31"/>
    </location>
</feature>
<evidence type="ECO:0000313" key="2">
    <source>
        <dbReference type="EMBL" id="BDR91689.1"/>
    </source>
</evidence>
<sequence>MSNVIITPRRRNPVITFIIGLITALVGLILYRLRGDPLYLVFEIPGIIGMASAVAIYVSDRRKRAWLEESGALWGYKGAIVPSPKAPLTRLAVTNSLFGFVLLAIAWEMIVNPHAWLNLLVSFLVFAGILVAIDAILVKGYVSAKRDIRTNIRDILLYSDYIRIRTGTNEIIDIPINDVTICIAGFGWRDGMGNAFDTLKIRFAGTTYTLTVPAGIGREFINALRSIGINEVHTCNYLGI</sequence>
<protein>
    <submittedName>
        <fullName evidence="3">Uncharacterized protein</fullName>
    </submittedName>
</protein>
<dbReference type="EMBL" id="BMNM01000001">
    <property type="protein sequence ID" value="GGI71194.1"/>
    <property type="molecule type" value="Genomic_DNA"/>
</dbReference>
<proteinExistence type="predicted"/>
<reference evidence="3" key="1">
    <citation type="journal article" date="2014" name="Int. J. Syst. Evol. Microbiol.">
        <title>Complete genome sequence of Corynebacterium casei LMG S-19264T (=DSM 44701T), isolated from a smear-ripened cheese.</title>
        <authorList>
            <consortium name="US DOE Joint Genome Institute (JGI-PGF)"/>
            <person name="Walter F."/>
            <person name="Albersmeier A."/>
            <person name="Kalinowski J."/>
            <person name="Ruckert C."/>
        </authorList>
    </citation>
    <scope>NUCLEOTIDE SEQUENCE</scope>
    <source>
        <strain evidence="3">JCM 11219</strain>
    </source>
</reference>
<evidence type="ECO:0000256" key="1">
    <source>
        <dbReference type="SAM" id="Phobius"/>
    </source>
</evidence>
<dbReference type="EMBL" id="AP026830">
    <property type="protein sequence ID" value="BDR91689.1"/>
    <property type="molecule type" value="Genomic_DNA"/>
</dbReference>
<keyword evidence="1" id="KW-0472">Membrane</keyword>
<name>A0A830E7K7_9CREN</name>
<feature type="transmembrane region" description="Helical" evidence="1">
    <location>
        <begin position="91"/>
        <end position="110"/>
    </location>
</feature>
<feature type="transmembrane region" description="Helical" evidence="1">
    <location>
        <begin position="37"/>
        <end position="58"/>
    </location>
</feature>
<dbReference type="OrthoDB" id="25359at2157"/>
<keyword evidence="1" id="KW-0812">Transmembrane</keyword>
<reference evidence="3" key="2">
    <citation type="submission" date="2020-09" db="EMBL/GenBank/DDBJ databases">
        <authorList>
            <person name="Sun Q."/>
            <person name="Ohkuma M."/>
        </authorList>
    </citation>
    <scope>NUCLEOTIDE SEQUENCE</scope>
    <source>
        <strain evidence="3">JCM 11219</strain>
    </source>
</reference>
<organism evidence="3 4">
    <name type="scientific">Vulcanisaeta souniana JCM 11219</name>
    <dbReference type="NCBI Taxonomy" id="1293586"/>
    <lineage>
        <taxon>Archaea</taxon>
        <taxon>Thermoproteota</taxon>
        <taxon>Thermoprotei</taxon>
        <taxon>Thermoproteales</taxon>
        <taxon>Thermoproteaceae</taxon>
        <taxon>Vulcanisaeta</taxon>
    </lineage>
</organism>
<feature type="transmembrane region" description="Helical" evidence="1">
    <location>
        <begin position="116"/>
        <end position="138"/>
    </location>
</feature>
<gene>
    <name evidence="3" type="ORF">GCM10007112_05140</name>
    <name evidence="2" type="ORF">Vsou_07820</name>
</gene>
<dbReference type="RefSeq" id="WP_188602530.1">
    <property type="nucleotide sequence ID" value="NZ_AP026830.1"/>
</dbReference>
<dbReference type="GeneID" id="76206335"/>
<reference evidence="2" key="4">
    <citation type="journal article" date="2023" name="Microbiol. Resour. Announc.">
        <title>Complete Genome Sequence of Vulcanisaeta souniana Strain IC-059, a Hyperthermophilic Archaeon Isolated from Hot Spring Water in Japan.</title>
        <authorList>
            <person name="Kato S."/>
            <person name="Itoh T."/>
            <person name="Wu L."/>
            <person name="Ma J."/>
            <person name="Ohkuma M."/>
        </authorList>
    </citation>
    <scope>NUCLEOTIDE SEQUENCE</scope>
    <source>
        <strain evidence="2">JCM 11219</strain>
    </source>
</reference>
<keyword evidence="1" id="KW-1133">Transmembrane helix</keyword>